<keyword evidence="1" id="KW-0479">Metal-binding</keyword>
<protein>
    <recommendedName>
        <fullName evidence="5">SIAH-type domain-containing protein</fullName>
    </recommendedName>
</protein>
<dbReference type="InterPro" id="IPR052088">
    <property type="entry name" value="E3_ubiquitin-ligase_SINA"/>
</dbReference>
<sequence>MIGSKVCLQSIIENVHEILKCFKCGEYCHPPFKQNTEGKLVCPFCLQCYQRGITVLSGRIFLLEKMYSLFEFPCKYNLHGCEFKEKGAKLVEHHKVCYYVSTFCPNIACCWKGRSKELFDHFLFYHPHWIKIYDLNIREITYSIESERAAYEFKTILAFGNVFAIHLARNHRTGLFCYIATNMEPFDIADYECMIEFSWGKGQTSTTILKLTQSNNTMREKIYDLPQQDLLLIRYIEIIQLS</sequence>
<dbReference type="SUPFAM" id="SSF49599">
    <property type="entry name" value="TRAF domain-like"/>
    <property type="match status" value="1"/>
</dbReference>
<organism evidence="6 7">
    <name type="scientific">Henosepilachna vigintioctopunctata</name>
    <dbReference type="NCBI Taxonomy" id="420089"/>
    <lineage>
        <taxon>Eukaryota</taxon>
        <taxon>Metazoa</taxon>
        <taxon>Ecdysozoa</taxon>
        <taxon>Arthropoda</taxon>
        <taxon>Hexapoda</taxon>
        <taxon>Insecta</taxon>
        <taxon>Pterygota</taxon>
        <taxon>Neoptera</taxon>
        <taxon>Endopterygota</taxon>
        <taxon>Coleoptera</taxon>
        <taxon>Polyphaga</taxon>
        <taxon>Cucujiformia</taxon>
        <taxon>Coccinelloidea</taxon>
        <taxon>Coccinellidae</taxon>
        <taxon>Epilachninae</taxon>
        <taxon>Epilachnini</taxon>
        <taxon>Henosepilachna</taxon>
    </lineage>
</organism>
<evidence type="ECO:0000313" key="7">
    <source>
        <dbReference type="Proteomes" id="UP001431783"/>
    </source>
</evidence>
<dbReference type="InterPro" id="IPR013083">
    <property type="entry name" value="Znf_RING/FYVE/PHD"/>
</dbReference>
<evidence type="ECO:0000256" key="2">
    <source>
        <dbReference type="ARBA" id="ARBA00022771"/>
    </source>
</evidence>
<evidence type="ECO:0000256" key="4">
    <source>
        <dbReference type="PROSITE-ProRule" id="PRU00455"/>
    </source>
</evidence>
<dbReference type="Proteomes" id="UP001431783">
    <property type="component" value="Unassembled WGS sequence"/>
</dbReference>
<dbReference type="InterPro" id="IPR013010">
    <property type="entry name" value="Znf_SIAH"/>
</dbReference>
<reference evidence="6 7" key="1">
    <citation type="submission" date="2023-03" db="EMBL/GenBank/DDBJ databases">
        <title>Genome insight into feeding habits of ladybird beetles.</title>
        <authorList>
            <person name="Li H.-S."/>
            <person name="Huang Y.-H."/>
            <person name="Pang H."/>
        </authorList>
    </citation>
    <scope>NUCLEOTIDE SEQUENCE [LARGE SCALE GENOMIC DNA]</scope>
    <source>
        <strain evidence="6">SYSU_2023b</strain>
        <tissue evidence="6">Whole body</tissue>
    </source>
</reference>
<dbReference type="Pfam" id="PF21361">
    <property type="entry name" value="Sina_ZnF"/>
    <property type="match status" value="1"/>
</dbReference>
<evidence type="ECO:0000313" key="6">
    <source>
        <dbReference type="EMBL" id="KAK9886154.1"/>
    </source>
</evidence>
<evidence type="ECO:0000259" key="5">
    <source>
        <dbReference type="PROSITE" id="PS51081"/>
    </source>
</evidence>
<keyword evidence="3" id="KW-0862">Zinc</keyword>
<dbReference type="PANTHER" id="PTHR10315:SF117">
    <property type="entry name" value="RING-TYPE E3 UBIQUITIN TRANSFERASE"/>
    <property type="match status" value="1"/>
</dbReference>
<dbReference type="GO" id="GO:0008270">
    <property type="term" value="F:zinc ion binding"/>
    <property type="evidence" value="ECO:0007669"/>
    <property type="project" value="UniProtKB-KW"/>
</dbReference>
<dbReference type="Gene3D" id="3.30.40.10">
    <property type="entry name" value="Zinc/RING finger domain, C3HC4 (zinc finger)"/>
    <property type="match status" value="1"/>
</dbReference>
<dbReference type="EMBL" id="JARQZJ010000098">
    <property type="protein sequence ID" value="KAK9886154.1"/>
    <property type="molecule type" value="Genomic_DNA"/>
</dbReference>
<accession>A0AAW1V2Q3</accession>
<name>A0AAW1V2Q3_9CUCU</name>
<dbReference type="GO" id="GO:0061630">
    <property type="term" value="F:ubiquitin protein ligase activity"/>
    <property type="evidence" value="ECO:0007669"/>
    <property type="project" value="TreeGrafter"/>
</dbReference>
<keyword evidence="7" id="KW-1185">Reference proteome</keyword>
<evidence type="ECO:0000256" key="1">
    <source>
        <dbReference type="ARBA" id="ARBA00022723"/>
    </source>
</evidence>
<evidence type="ECO:0000256" key="3">
    <source>
        <dbReference type="ARBA" id="ARBA00022833"/>
    </source>
</evidence>
<proteinExistence type="predicted"/>
<dbReference type="GO" id="GO:0005737">
    <property type="term" value="C:cytoplasm"/>
    <property type="evidence" value="ECO:0007669"/>
    <property type="project" value="TreeGrafter"/>
</dbReference>
<gene>
    <name evidence="6" type="ORF">WA026_014942</name>
</gene>
<keyword evidence="2 4" id="KW-0863">Zinc-finger</keyword>
<dbReference type="AlphaFoldDB" id="A0AAW1V2Q3"/>
<comment type="caution">
    <text evidence="6">The sequence shown here is derived from an EMBL/GenBank/DDBJ whole genome shotgun (WGS) entry which is preliminary data.</text>
</comment>
<feature type="domain" description="SIAH-type" evidence="5">
    <location>
        <begin position="69"/>
        <end position="127"/>
    </location>
</feature>
<dbReference type="PANTHER" id="PTHR10315">
    <property type="entry name" value="E3 UBIQUITIN PROTEIN LIGASE SIAH"/>
    <property type="match status" value="1"/>
</dbReference>
<dbReference type="PROSITE" id="PS51081">
    <property type="entry name" value="ZF_SIAH"/>
    <property type="match status" value="1"/>
</dbReference>